<accession>V6LRY4</accession>
<evidence type="ECO:0000313" key="3">
    <source>
        <dbReference type="Proteomes" id="UP000018208"/>
    </source>
</evidence>
<organism evidence="1">
    <name type="scientific">Spironucleus salmonicida</name>
    <dbReference type="NCBI Taxonomy" id="348837"/>
    <lineage>
        <taxon>Eukaryota</taxon>
        <taxon>Metamonada</taxon>
        <taxon>Diplomonadida</taxon>
        <taxon>Hexamitidae</taxon>
        <taxon>Hexamitinae</taxon>
        <taxon>Spironucleus</taxon>
    </lineage>
</organism>
<reference evidence="1 2" key="1">
    <citation type="journal article" date="2014" name="PLoS Genet.">
        <title>The Genome of Spironucleus salmonicida Highlights a Fish Pathogen Adapted to Fluctuating Environments.</title>
        <authorList>
            <person name="Xu F."/>
            <person name="Jerlstrom-Hultqvist J."/>
            <person name="Einarsson E."/>
            <person name="Astvaldsson A."/>
            <person name="Svard S.G."/>
            <person name="Andersson J.O."/>
        </authorList>
    </citation>
    <scope>NUCLEOTIDE SEQUENCE</scope>
    <source>
        <strain evidence="2">ATCC 50377</strain>
    </source>
</reference>
<dbReference type="EMBL" id="KI546074">
    <property type="protein sequence ID" value="EST46451.1"/>
    <property type="molecule type" value="Genomic_DNA"/>
</dbReference>
<dbReference type="Proteomes" id="UP000018208">
    <property type="component" value="Unassembled WGS sequence"/>
</dbReference>
<dbReference type="VEuPathDB" id="GiardiaDB:SS50377_23773"/>
<sequence>MNTLYKKVKDLQTQIKQEQEAQLMELQLGKVIQQKGPSQLENKQKKLDHFTQILESSSTELTISDYQ</sequence>
<name>V6LRY4_9EUKA</name>
<gene>
    <name evidence="1" type="ORF">SS50377_13535</name>
    <name evidence="2" type="ORF">SS50377_23773</name>
</gene>
<reference evidence="2" key="2">
    <citation type="submission" date="2020-12" db="EMBL/GenBank/DDBJ databases">
        <title>New Spironucleus salmonicida genome in near-complete chromosomes.</title>
        <authorList>
            <person name="Xu F."/>
            <person name="Kurt Z."/>
            <person name="Jimenez-Gonzalez A."/>
            <person name="Astvaldsson A."/>
            <person name="Andersson J.O."/>
            <person name="Svard S.G."/>
        </authorList>
    </citation>
    <scope>NUCLEOTIDE SEQUENCE</scope>
    <source>
        <strain evidence="2">ATCC 50377</strain>
    </source>
</reference>
<proteinExistence type="predicted"/>
<keyword evidence="3" id="KW-1185">Reference proteome</keyword>
<protein>
    <submittedName>
        <fullName evidence="1">Uncharacterized protein</fullName>
    </submittedName>
</protein>
<dbReference type="AlphaFoldDB" id="V6LRY4"/>
<dbReference type="EMBL" id="AUWU02000004">
    <property type="protein sequence ID" value="KAH0573838.1"/>
    <property type="molecule type" value="Genomic_DNA"/>
</dbReference>
<evidence type="ECO:0000313" key="2">
    <source>
        <dbReference type="EMBL" id="KAH0573838.1"/>
    </source>
</evidence>
<evidence type="ECO:0000313" key="1">
    <source>
        <dbReference type="EMBL" id="EST46451.1"/>
    </source>
</evidence>